<feature type="binding site" evidence="1">
    <location>
        <position position="164"/>
    </location>
    <ligand>
        <name>adenosylcob(III)alamin</name>
        <dbReference type="ChEBI" id="CHEBI:18408"/>
    </ligand>
</feature>
<dbReference type="GO" id="GO:0006520">
    <property type="term" value="P:amino acid metabolic process"/>
    <property type="evidence" value="ECO:0007669"/>
    <property type="project" value="InterPro"/>
</dbReference>
<dbReference type="HAMAP" id="MF_00601">
    <property type="entry name" value="EutC"/>
    <property type="match status" value="1"/>
</dbReference>
<dbReference type="InterPro" id="IPR009246">
    <property type="entry name" value="EutC"/>
</dbReference>
<dbReference type="GO" id="GO:0031419">
    <property type="term" value="F:cobalamin binding"/>
    <property type="evidence" value="ECO:0007669"/>
    <property type="project" value="UniProtKB-UniRule"/>
</dbReference>
<comment type="subunit">
    <text evidence="1">The basic unit is a heterodimer which dimerizes to form tetramers. The heterotetramers trimerize; 6 large subunits form a core ring with 6 small subunits projecting outwards.</text>
</comment>
<keyword evidence="3" id="KW-1185">Reference proteome</keyword>
<comment type="function">
    <text evidence="1">Catalyzes the deamination of various vicinal amino-alcohols to oxo compounds. Allows this organism to utilize ethanolamine as the sole source of nitrogen and carbon in the presence of external vitamin B12.</text>
</comment>
<dbReference type="PANTHER" id="PTHR39330:SF1">
    <property type="entry name" value="ETHANOLAMINE AMMONIA-LYASE SMALL SUBUNIT"/>
    <property type="match status" value="1"/>
</dbReference>
<comment type="catalytic activity">
    <reaction evidence="1">
        <text>ethanolamine = acetaldehyde + NH4(+)</text>
        <dbReference type="Rhea" id="RHEA:15313"/>
        <dbReference type="ChEBI" id="CHEBI:15343"/>
        <dbReference type="ChEBI" id="CHEBI:28938"/>
        <dbReference type="ChEBI" id="CHEBI:57603"/>
        <dbReference type="EC" id="4.3.1.7"/>
    </reaction>
</comment>
<feature type="binding site" evidence="1">
    <location>
        <position position="185"/>
    </location>
    <ligand>
        <name>adenosylcob(III)alamin</name>
        <dbReference type="ChEBI" id="CHEBI:18408"/>
    </ligand>
</feature>
<organism evidence="2 3">
    <name type="scientific">Pseudorhodoplanes sinuspersici</name>
    <dbReference type="NCBI Taxonomy" id="1235591"/>
    <lineage>
        <taxon>Bacteria</taxon>
        <taxon>Pseudomonadati</taxon>
        <taxon>Pseudomonadota</taxon>
        <taxon>Alphaproteobacteria</taxon>
        <taxon>Hyphomicrobiales</taxon>
        <taxon>Pseudorhodoplanes</taxon>
    </lineage>
</organism>
<dbReference type="GO" id="GO:0008851">
    <property type="term" value="F:ethanolamine ammonia-lyase activity"/>
    <property type="evidence" value="ECO:0007669"/>
    <property type="project" value="UniProtKB-UniRule"/>
</dbReference>
<dbReference type="EMBL" id="CP021112">
    <property type="protein sequence ID" value="ARQ01974.1"/>
    <property type="molecule type" value="Genomic_DNA"/>
</dbReference>
<dbReference type="InterPro" id="IPR042251">
    <property type="entry name" value="EutC_C"/>
</dbReference>
<dbReference type="KEGG" id="psin:CAK95_24885"/>
<dbReference type="AlphaFoldDB" id="A0A1W6ZX78"/>
<dbReference type="InterPro" id="IPR042255">
    <property type="entry name" value="EutC_N"/>
</dbReference>
<evidence type="ECO:0000313" key="2">
    <source>
        <dbReference type="EMBL" id="ARQ01974.1"/>
    </source>
</evidence>
<dbReference type="GO" id="GO:0046336">
    <property type="term" value="P:ethanolamine catabolic process"/>
    <property type="evidence" value="ECO:0007669"/>
    <property type="project" value="UniProtKB-UniRule"/>
</dbReference>
<keyword evidence="1" id="KW-0846">Cobalamin</keyword>
<dbReference type="Gene3D" id="3.40.50.11240">
    <property type="entry name" value="Ethanolamine ammonia-lyase light chain (EutC)"/>
    <property type="match status" value="1"/>
</dbReference>
<accession>A0A1W6ZX78</accession>
<comment type="pathway">
    <text evidence="1">Amine and polyamine degradation; ethanolamine degradation.</text>
</comment>
<dbReference type="GO" id="GO:0009350">
    <property type="term" value="C:ethanolamine ammonia-lyase complex"/>
    <property type="evidence" value="ECO:0007669"/>
    <property type="project" value="UniProtKB-UniRule"/>
</dbReference>
<comment type="cofactor">
    <cofactor evidence="1">
        <name>adenosylcob(III)alamin</name>
        <dbReference type="ChEBI" id="CHEBI:18408"/>
    </cofactor>
    <text evidence="1">Binds between the large and small subunits.</text>
</comment>
<gene>
    <name evidence="1" type="primary">eutC</name>
    <name evidence="2" type="ORF">CAK95_24885</name>
</gene>
<keyword evidence="1" id="KW-0456">Lyase</keyword>
<dbReference type="Pfam" id="PF05985">
    <property type="entry name" value="EutC"/>
    <property type="match status" value="1"/>
</dbReference>
<dbReference type="NCBIfam" id="NF003971">
    <property type="entry name" value="PRK05465.1"/>
    <property type="match status" value="1"/>
</dbReference>
<keyword evidence="1" id="KW-0170">Cobalt</keyword>
<sequence length="261" mass="27999">MTDDCSPPSGMPSQVDALWIDLRRLTAARIGLKRTGASLATSPLLDFRLAHARARDAVHEPLDDKRLAGDLAPLGLPVIDIASAANDRTSYLMRPDLGRQLASGAETALQAYTARYDIAFVISDGLSARAIQSHAAPVLAHLLPALQKRNWAIAPLVIVRNGRVAIGDAIANVLNADCVATLIGERPGLSAPDSMGVYLTWQPSPRSTDADRNCISNIRPDGIGYADASRKMRHLLQTIRSQQLSGVKIKDGSDRLLDNEG</sequence>
<dbReference type="Gene3D" id="1.10.30.40">
    <property type="entry name" value="Ethanolamine ammonia-lyase light chain (EutC), N-terminal domain"/>
    <property type="match status" value="1"/>
</dbReference>
<evidence type="ECO:0000256" key="1">
    <source>
        <dbReference type="HAMAP-Rule" id="MF_00601"/>
    </source>
</evidence>
<dbReference type="EC" id="4.3.1.7" evidence="1"/>
<dbReference type="STRING" id="1235591.CAK95_24885"/>
<dbReference type="PANTHER" id="PTHR39330">
    <property type="entry name" value="ETHANOLAMINE AMMONIA-LYASE LIGHT CHAIN"/>
    <property type="match status" value="1"/>
</dbReference>
<comment type="subcellular location">
    <subcellularLocation>
        <location evidence="1">Bacterial microcompartment</location>
    </subcellularLocation>
</comment>
<evidence type="ECO:0000313" key="3">
    <source>
        <dbReference type="Proteomes" id="UP000194137"/>
    </source>
</evidence>
<proteinExistence type="inferred from homology"/>
<protein>
    <recommendedName>
        <fullName evidence="1">Ethanolamine ammonia-lyase small subunit</fullName>
        <shortName evidence="1">EAL small subunit</shortName>
        <ecNumber evidence="1">4.3.1.7</ecNumber>
    </recommendedName>
</protein>
<dbReference type="Proteomes" id="UP000194137">
    <property type="component" value="Chromosome"/>
</dbReference>
<keyword evidence="1" id="KW-1283">Bacterial microcompartment</keyword>
<comment type="similarity">
    <text evidence="1">Belongs to the EutC family.</text>
</comment>
<dbReference type="GO" id="GO:0031471">
    <property type="term" value="C:ethanolamine degradation polyhedral organelle"/>
    <property type="evidence" value="ECO:0007669"/>
    <property type="project" value="UniProtKB-UniRule"/>
</dbReference>
<feature type="binding site" evidence="1">
    <location>
        <position position="214"/>
    </location>
    <ligand>
        <name>adenosylcob(III)alamin</name>
        <dbReference type="ChEBI" id="CHEBI:18408"/>
    </ligand>
</feature>
<name>A0A1W6ZX78_9HYPH</name>
<dbReference type="RefSeq" id="WP_245303512.1">
    <property type="nucleotide sequence ID" value="NZ_CP021112.1"/>
</dbReference>
<reference evidence="2 3" key="1">
    <citation type="submission" date="2017-05" db="EMBL/GenBank/DDBJ databases">
        <title>Full genome sequence of Pseudorhodoplanes sinuspersici.</title>
        <authorList>
            <person name="Dastgheib S.M.M."/>
            <person name="Shavandi M."/>
            <person name="Tirandaz H."/>
        </authorList>
    </citation>
    <scope>NUCLEOTIDE SEQUENCE [LARGE SCALE GENOMIC DNA]</scope>
    <source>
        <strain evidence="2 3">RIPI110</strain>
    </source>
</reference>
<dbReference type="PIRSF" id="PIRSF018982">
    <property type="entry name" value="EutC"/>
    <property type="match status" value="1"/>
</dbReference>
<dbReference type="UniPathway" id="UPA00560"/>